<protein>
    <submittedName>
        <fullName evidence="4">Activin_recp domain-containing protein</fullName>
    </submittedName>
</protein>
<evidence type="ECO:0000313" key="3">
    <source>
        <dbReference type="Proteomes" id="UP000036681"/>
    </source>
</evidence>
<keyword evidence="1" id="KW-1133">Transmembrane helix</keyword>
<evidence type="ECO:0000256" key="1">
    <source>
        <dbReference type="SAM" id="Phobius"/>
    </source>
</evidence>
<name>A0A0M3I2H6_ASCLU</name>
<dbReference type="Pfam" id="PF24982">
    <property type="entry name" value="DUF7773"/>
    <property type="match status" value="1"/>
</dbReference>
<reference evidence="4" key="1">
    <citation type="submission" date="2017-02" db="UniProtKB">
        <authorList>
            <consortium name="WormBaseParasite"/>
        </authorList>
    </citation>
    <scope>IDENTIFICATION</scope>
</reference>
<proteinExistence type="predicted"/>
<dbReference type="Proteomes" id="UP000036681">
    <property type="component" value="Unplaced"/>
</dbReference>
<keyword evidence="1" id="KW-0812">Transmembrane</keyword>
<dbReference type="AlphaFoldDB" id="A0A0M3I2H6"/>
<evidence type="ECO:0000313" key="4">
    <source>
        <dbReference type="WBParaSite" id="ALUE_0001069901-mRNA-1"/>
    </source>
</evidence>
<dbReference type="InterPro" id="IPR056675">
    <property type="entry name" value="DUF7773"/>
</dbReference>
<dbReference type="WBParaSite" id="ALUE_0001069901-mRNA-1">
    <property type="protein sequence ID" value="ALUE_0001069901-mRNA-1"/>
    <property type="gene ID" value="ALUE_0001069901"/>
</dbReference>
<organism evidence="3 4">
    <name type="scientific">Ascaris lumbricoides</name>
    <name type="common">Giant roundworm</name>
    <dbReference type="NCBI Taxonomy" id="6252"/>
    <lineage>
        <taxon>Eukaryota</taxon>
        <taxon>Metazoa</taxon>
        <taxon>Ecdysozoa</taxon>
        <taxon>Nematoda</taxon>
        <taxon>Chromadorea</taxon>
        <taxon>Rhabditida</taxon>
        <taxon>Spirurina</taxon>
        <taxon>Ascaridomorpha</taxon>
        <taxon>Ascaridoidea</taxon>
        <taxon>Ascarididae</taxon>
        <taxon>Ascaris</taxon>
    </lineage>
</organism>
<evidence type="ECO:0000259" key="2">
    <source>
        <dbReference type="Pfam" id="PF24982"/>
    </source>
</evidence>
<feature type="domain" description="DUF7773" evidence="2">
    <location>
        <begin position="1"/>
        <end position="95"/>
    </location>
</feature>
<feature type="transmembrane region" description="Helical" evidence="1">
    <location>
        <begin position="96"/>
        <end position="119"/>
    </location>
</feature>
<keyword evidence="1" id="KW-0472">Membrane</keyword>
<accession>A0A0M3I2H6</accession>
<keyword evidence="3" id="KW-1185">Reference proteome</keyword>
<sequence length="122" mass="13801">MCYSEYYLVTLNNGRKREYFDRFCAYGIDCEYRGLAEICVSVSQLDPTVRATFTAQIAKYGYSEKNLLHSRFCCCSTDLCNDFGVDDARGEFNLSVIAGLSIGSICSIHWLVVMLINLLSIF</sequence>